<dbReference type="Gene3D" id="1.10.238.20">
    <property type="entry name" value="Pheromone/general odorant binding protein domain"/>
    <property type="match status" value="1"/>
</dbReference>
<dbReference type="InterPro" id="IPR036728">
    <property type="entry name" value="PBP_GOBP_sf"/>
</dbReference>
<dbReference type="SMART" id="SM00708">
    <property type="entry name" value="PhBP"/>
    <property type="match status" value="1"/>
</dbReference>
<proteinExistence type="inferred from homology"/>
<organism evidence="8 9">
    <name type="scientific">Ceutorhynchus assimilis</name>
    <name type="common">cabbage seed weevil</name>
    <dbReference type="NCBI Taxonomy" id="467358"/>
    <lineage>
        <taxon>Eukaryota</taxon>
        <taxon>Metazoa</taxon>
        <taxon>Ecdysozoa</taxon>
        <taxon>Arthropoda</taxon>
        <taxon>Hexapoda</taxon>
        <taxon>Insecta</taxon>
        <taxon>Pterygota</taxon>
        <taxon>Neoptera</taxon>
        <taxon>Endopterygota</taxon>
        <taxon>Coleoptera</taxon>
        <taxon>Polyphaga</taxon>
        <taxon>Cucujiformia</taxon>
        <taxon>Curculionidae</taxon>
        <taxon>Ceutorhynchinae</taxon>
        <taxon>Ceutorhynchus</taxon>
    </lineage>
</organism>
<evidence type="ECO:0000256" key="5">
    <source>
        <dbReference type="ARBA" id="ARBA00023180"/>
    </source>
</evidence>
<comment type="function">
    <text evidence="6">May be a carrier protein for lipids.</text>
</comment>
<evidence type="ECO:0000256" key="4">
    <source>
        <dbReference type="ARBA" id="ARBA00022729"/>
    </source>
</evidence>
<keyword evidence="9" id="KW-1185">Reference proteome</keyword>
<accession>A0A9N9MGP7</accession>
<dbReference type="AlphaFoldDB" id="A0A9N9MGP7"/>
<keyword evidence="5" id="KW-0325">Glycoprotein</keyword>
<evidence type="ECO:0000256" key="6">
    <source>
        <dbReference type="ARBA" id="ARBA00056866"/>
    </source>
</evidence>
<feature type="chain" id="PRO_5040309147" evidence="7">
    <location>
        <begin position="20"/>
        <end position="136"/>
    </location>
</feature>
<dbReference type="CDD" id="cd23992">
    <property type="entry name" value="PBP_GOBP"/>
    <property type="match status" value="1"/>
</dbReference>
<feature type="signal peptide" evidence="7">
    <location>
        <begin position="1"/>
        <end position="19"/>
    </location>
</feature>
<keyword evidence="3" id="KW-0964">Secreted</keyword>
<evidence type="ECO:0000256" key="2">
    <source>
        <dbReference type="ARBA" id="ARBA00008098"/>
    </source>
</evidence>
<evidence type="ECO:0000256" key="7">
    <source>
        <dbReference type="SAM" id="SignalP"/>
    </source>
</evidence>
<keyword evidence="4 7" id="KW-0732">Signal</keyword>
<dbReference type="PANTHER" id="PTHR11857">
    <property type="entry name" value="ODORANT BINDING PROTEIN-RELATED"/>
    <property type="match status" value="1"/>
</dbReference>
<evidence type="ECO:0000256" key="3">
    <source>
        <dbReference type="ARBA" id="ARBA00022525"/>
    </source>
</evidence>
<dbReference type="EMBL" id="OU892278">
    <property type="protein sequence ID" value="CAG9764449.1"/>
    <property type="molecule type" value="Genomic_DNA"/>
</dbReference>
<evidence type="ECO:0000256" key="1">
    <source>
        <dbReference type="ARBA" id="ARBA00004613"/>
    </source>
</evidence>
<protein>
    <submittedName>
        <fullName evidence="8">Uncharacterized protein</fullName>
    </submittedName>
</protein>
<reference evidence="8" key="1">
    <citation type="submission" date="2022-01" db="EMBL/GenBank/DDBJ databases">
        <authorList>
            <person name="King R."/>
        </authorList>
    </citation>
    <scope>NUCLEOTIDE SEQUENCE</scope>
</reference>
<comment type="subcellular location">
    <subcellularLocation>
        <location evidence="1">Secreted</location>
    </subcellularLocation>
</comment>
<dbReference type="GO" id="GO:0007608">
    <property type="term" value="P:sensory perception of smell"/>
    <property type="evidence" value="ECO:0007669"/>
    <property type="project" value="TreeGrafter"/>
</dbReference>
<dbReference type="InterPro" id="IPR006170">
    <property type="entry name" value="PBP/GOBP"/>
</dbReference>
<sequence>MNAIVISFVVVASLAFVNADLTDEQKAKIVANGKLCVGETGVDTELIKQARNGKFVDDEKLKSFTFCMSKKHGFQNDAGEIQTEVVREKMTQVLGDADVVNKLIETCLVPKESNEATAFETFKCYYENTPTHVSIL</sequence>
<dbReference type="SUPFAM" id="SSF47565">
    <property type="entry name" value="Insect pheromone/odorant-binding proteins"/>
    <property type="match status" value="1"/>
</dbReference>
<evidence type="ECO:0000313" key="9">
    <source>
        <dbReference type="Proteomes" id="UP001152799"/>
    </source>
</evidence>
<name>A0A9N9MGP7_9CUCU</name>
<dbReference type="PANTHER" id="PTHR11857:SF43">
    <property type="entry name" value="GEO07291P1-RELATED"/>
    <property type="match status" value="1"/>
</dbReference>
<gene>
    <name evidence="8" type="ORF">CEUTPL_LOCUS5089</name>
</gene>
<dbReference type="GO" id="GO:0005549">
    <property type="term" value="F:odorant binding"/>
    <property type="evidence" value="ECO:0007669"/>
    <property type="project" value="InterPro"/>
</dbReference>
<dbReference type="OrthoDB" id="8194670at2759"/>
<comment type="similarity">
    <text evidence="2">Belongs to the PBP/GOBP family.</text>
</comment>
<dbReference type="FunFam" id="1.10.238.20:FF:000001">
    <property type="entry name" value="General odorant-binding protein lush"/>
    <property type="match status" value="1"/>
</dbReference>
<dbReference type="Proteomes" id="UP001152799">
    <property type="component" value="Chromosome 2"/>
</dbReference>
<dbReference type="GO" id="GO:0005615">
    <property type="term" value="C:extracellular space"/>
    <property type="evidence" value="ECO:0007669"/>
    <property type="project" value="TreeGrafter"/>
</dbReference>
<dbReference type="Pfam" id="PF01395">
    <property type="entry name" value="PBP_GOBP"/>
    <property type="match status" value="1"/>
</dbReference>
<evidence type="ECO:0000313" key="8">
    <source>
        <dbReference type="EMBL" id="CAG9764449.1"/>
    </source>
</evidence>